<gene>
    <name evidence="5" type="ORF">PQJ61_12520</name>
</gene>
<reference evidence="5 6" key="1">
    <citation type="submission" date="2022-12" db="EMBL/GenBank/DDBJ databases">
        <title>Metagenome assembled genome from gulf of manar.</title>
        <authorList>
            <person name="Kohli P."/>
            <person name="Pk S."/>
            <person name="Venkata Ramana C."/>
            <person name="Sasikala C."/>
        </authorList>
    </citation>
    <scope>NUCLEOTIDE SEQUENCE [LARGE SCALE GENOMIC DNA]</scope>
    <source>
        <strain evidence="5">JB008</strain>
    </source>
</reference>
<comment type="caution">
    <text evidence="5">The sequence shown here is derived from an EMBL/GenBank/DDBJ whole genome shotgun (WGS) entry which is preliminary data.</text>
</comment>
<dbReference type="Proteomes" id="UP001221217">
    <property type="component" value="Unassembled WGS sequence"/>
</dbReference>
<dbReference type="InterPro" id="IPR036291">
    <property type="entry name" value="NAD(P)-bd_dom_sf"/>
</dbReference>
<proteinExistence type="inferred from homology"/>
<dbReference type="AlphaFoldDB" id="A0AAJ1ML81"/>
<dbReference type="GO" id="GO:0016491">
    <property type="term" value="F:oxidoreductase activity"/>
    <property type="evidence" value="ECO:0007669"/>
    <property type="project" value="UniProtKB-KW"/>
</dbReference>
<dbReference type="InterPro" id="IPR020904">
    <property type="entry name" value="Sc_DH/Rdtase_CS"/>
</dbReference>
<dbReference type="Pfam" id="PF00106">
    <property type="entry name" value="adh_short"/>
    <property type="match status" value="1"/>
</dbReference>
<dbReference type="PANTHER" id="PTHR44196:SF1">
    <property type="entry name" value="DEHYDROGENASE_REDUCTASE SDR FAMILY MEMBER 7B"/>
    <property type="match status" value="1"/>
</dbReference>
<dbReference type="SUPFAM" id="SSF51735">
    <property type="entry name" value="NAD(P)-binding Rossmann-fold domains"/>
    <property type="match status" value="1"/>
</dbReference>
<evidence type="ECO:0000313" key="5">
    <source>
        <dbReference type="EMBL" id="MDC7227581.1"/>
    </source>
</evidence>
<accession>A0AAJ1ML81</accession>
<sequence>MNYYNDKRIWITGASSGIGKALAEILVTQGARLVLTARRKNLLEEIRTAAPETAEVSILDADLADIDALPEVCRKAWDEYSGLDIIIMNAGVSQRSLFRDMDFETGRNLFDINFFTHTKIMHELLPRLEAQGHGRIAAVTSLSGHIPSPLRIYYSSAKHALHGFYETLAAETWTSGIRVSMIIPGFVRTNISYNAVDGEGRAFGKLDPLQKSGADPSSAAKKILNKLERGKREIYVGYTTNAAVARFLGRVAPGLLLRILRNMKEV</sequence>
<evidence type="ECO:0000313" key="6">
    <source>
        <dbReference type="Proteomes" id="UP001221217"/>
    </source>
</evidence>
<dbReference type="SMART" id="SM00822">
    <property type="entry name" value="PKS_KR"/>
    <property type="match status" value="1"/>
</dbReference>
<dbReference type="PANTHER" id="PTHR44196">
    <property type="entry name" value="DEHYDROGENASE/REDUCTASE SDR FAMILY MEMBER 7B"/>
    <property type="match status" value="1"/>
</dbReference>
<dbReference type="GO" id="GO:0016020">
    <property type="term" value="C:membrane"/>
    <property type="evidence" value="ECO:0007669"/>
    <property type="project" value="TreeGrafter"/>
</dbReference>
<evidence type="ECO:0000256" key="2">
    <source>
        <dbReference type="ARBA" id="ARBA00023002"/>
    </source>
</evidence>
<dbReference type="PRINTS" id="PR00080">
    <property type="entry name" value="SDRFAMILY"/>
</dbReference>
<name>A0AAJ1ML81_9SPIO</name>
<dbReference type="InterPro" id="IPR002347">
    <property type="entry name" value="SDR_fam"/>
</dbReference>
<dbReference type="PRINTS" id="PR00081">
    <property type="entry name" value="GDHRDH"/>
</dbReference>
<dbReference type="EMBL" id="JAQQAL010000028">
    <property type="protein sequence ID" value="MDC7227581.1"/>
    <property type="molecule type" value="Genomic_DNA"/>
</dbReference>
<dbReference type="PROSITE" id="PS00061">
    <property type="entry name" value="ADH_SHORT"/>
    <property type="match status" value="1"/>
</dbReference>
<organism evidence="5 6">
    <name type="scientific">Candidatus Thalassospirochaeta sargassi</name>
    <dbReference type="NCBI Taxonomy" id="3119039"/>
    <lineage>
        <taxon>Bacteria</taxon>
        <taxon>Pseudomonadati</taxon>
        <taxon>Spirochaetota</taxon>
        <taxon>Spirochaetia</taxon>
        <taxon>Spirochaetales</taxon>
        <taxon>Spirochaetaceae</taxon>
        <taxon>Candidatus Thalassospirochaeta</taxon>
    </lineage>
</organism>
<dbReference type="Gene3D" id="3.40.50.720">
    <property type="entry name" value="NAD(P)-binding Rossmann-like Domain"/>
    <property type="match status" value="1"/>
</dbReference>
<protein>
    <submittedName>
        <fullName evidence="5">SDR family NAD(P)-dependent oxidoreductase</fullName>
    </submittedName>
</protein>
<evidence type="ECO:0000259" key="4">
    <source>
        <dbReference type="SMART" id="SM00822"/>
    </source>
</evidence>
<evidence type="ECO:0000256" key="1">
    <source>
        <dbReference type="ARBA" id="ARBA00006484"/>
    </source>
</evidence>
<evidence type="ECO:0000256" key="3">
    <source>
        <dbReference type="RuleBase" id="RU000363"/>
    </source>
</evidence>
<comment type="similarity">
    <text evidence="1 3">Belongs to the short-chain dehydrogenases/reductases (SDR) family.</text>
</comment>
<keyword evidence="2" id="KW-0560">Oxidoreductase</keyword>
<dbReference type="InterPro" id="IPR057326">
    <property type="entry name" value="KR_dom"/>
</dbReference>
<feature type="domain" description="Ketoreductase" evidence="4">
    <location>
        <begin position="7"/>
        <end position="190"/>
    </location>
</feature>